<evidence type="ECO:0000313" key="2">
    <source>
        <dbReference type="EMBL" id="MBF4102354.1"/>
    </source>
</evidence>
<protein>
    <submittedName>
        <fullName evidence="2">Uncharacterized protein</fullName>
    </submittedName>
</protein>
<sequence>MYKEENKRQQDDHQKPQSPLPEEKSEAAVDKAQTESAEESENSHRENNRSRRLPRHLRMNSRERRHYQETVSPMPLFMAVASPELASGKNLFAVCEPCRKREK</sequence>
<reference evidence="2" key="1">
    <citation type="submission" date="2020-11" db="EMBL/GenBank/DDBJ databases">
        <title>Gallibacterium anatis 1637, full genome, WGS.</title>
        <authorList>
            <person name="Laishevtcev A.I."/>
            <person name="Yakimova E.A."/>
            <person name="Petkovich D."/>
            <person name="Stepanova T.V."/>
            <person name="Kalendr R.S."/>
            <person name="Rubalsky E.O."/>
            <person name="Zulkarneev E.R."/>
            <person name="Aleshkin A.V."/>
        </authorList>
    </citation>
    <scope>NUCLEOTIDE SEQUENCE</scope>
    <source>
        <strain evidence="2">1637</strain>
    </source>
</reference>
<accession>A0A930UUB3</accession>
<evidence type="ECO:0000256" key="1">
    <source>
        <dbReference type="SAM" id="MobiDB-lite"/>
    </source>
</evidence>
<dbReference type="AlphaFoldDB" id="A0A930UUB3"/>
<feature type="compositionally biased region" description="Basic and acidic residues" evidence="1">
    <location>
        <begin position="1"/>
        <end position="33"/>
    </location>
</feature>
<organism evidence="2">
    <name type="scientific">Gallibacterium anatis</name>
    <dbReference type="NCBI Taxonomy" id="750"/>
    <lineage>
        <taxon>Bacteria</taxon>
        <taxon>Pseudomonadati</taxon>
        <taxon>Pseudomonadota</taxon>
        <taxon>Gammaproteobacteria</taxon>
        <taxon>Pasteurellales</taxon>
        <taxon>Pasteurellaceae</taxon>
        <taxon>Gallibacterium</taxon>
    </lineage>
</organism>
<dbReference type="EMBL" id="JADION010000007">
    <property type="protein sequence ID" value="MBF4102354.1"/>
    <property type="molecule type" value="Genomic_DNA"/>
</dbReference>
<gene>
    <name evidence="2" type="ORF">INT80_03645</name>
</gene>
<proteinExistence type="predicted"/>
<name>A0A930UUB3_9PAST</name>
<comment type="caution">
    <text evidence="2">The sequence shown here is derived from an EMBL/GenBank/DDBJ whole genome shotgun (WGS) entry which is preliminary data.</text>
</comment>
<feature type="region of interest" description="Disordered" evidence="1">
    <location>
        <begin position="1"/>
        <end position="68"/>
    </location>
</feature>
<feature type="compositionally biased region" description="Basic residues" evidence="1">
    <location>
        <begin position="50"/>
        <end position="59"/>
    </location>
</feature>